<dbReference type="InterPro" id="IPR036388">
    <property type="entry name" value="WH-like_DNA-bd_sf"/>
</dbReference>
<dbReference type="InterPro" id="IPR010921">
    <property type="entry name" value="Trp_repressor/repl_initiator"/>
</dbReference>
<accession>A0A1H2XDT5</accession>
<keyword evidence="3" id="KW-1185">Reference proteome</keyword>
<evidence type="ECO:0008006" key="4">
    <source>
        <dbReference type="Google" id="ProtNLM"/>
    </source>
</evidence>
<dbReference type="RefSeq" id="WP_089946733.1">
    <property type="nucleotide sequence ID" value="NZ_FNOI01000003.1"/>
</dbReference>
<dbReference type="OrthoDB" id="9796775at2"/>
<dbReference type="Gene3D" id="1.10.10.10">
    <property type="entry name" value="Winged helix-like DNA-binding domain superfamily/Winged helix DNA-binding domain"/>
    <property type="match status" value="1"/>
</dbReference>
<proteinExistence type="predicted"/>
<protein>
    <recommendedName>
        <fullName evidence="4">DUF1153 domain-containing protein</fullName>
    </recommendedName>
</protein>
<dbReference type="InterPro" id="IPR009534">
    <property type="entry name" value="DUF1153"/>
</dbReference>
<name>A0A1H2XDT5_9RHOB</name>
<dbReference type="Proteomes" id="UP000199441">
    <property type="component" value="Unassembled WGS sequence"/>
</dbReference>
<organism evidence="2 3">
    <name type="scientific">Litoreibacter albidus</name>
    <dbReference type="NCBI Taxonomy" id="670155"/>
    <lineage>
        <taxon>Bacteria</taxon>
        <taxon>Pseudomonadati</taxon>
        <taxon>Pseudomonadota</taxon>
        <taxon>Alphaproteobacteria</taxon>
        <taxon>Rhodobacterales</taxon>
        <taxon>Roseobacteraceae</taxon>
        <taxon>Litoreibacter</taxon>
    </lineage>
</organism>
<dbReference type="STRING" id="670155.SAMN04488001_1946"/>
<evidence type="ECO:0000256" key="1">
    <source>
        <dbReference type="SAM" id="MobiDB-lite"/>
    </source>
</evidence>
<reference evidence="3" key="1">
    <citation type="submission" date="2016-10" db="EMBL/GenBank/DDBJ databases">
        <authorList>
            <person name="Varghese N."/>
            <person name="Submissions S."/>
        </authorList>
    </citation>
    <scope>NUCLEOTIDE SEQUENCE [LARGE SCALE GENOMIC DNA]</scope>
    <source>
        <strain evidence="3">DSM 26922</strain>
    </source>
</reference>
<evidence type="ECO:0000313" key="3">
    <source>
        <dbReference type="Proteomes" id="UP000199441"/>
    </source>
</evidence>
<feature type="region of interest" description="Disordered" evidence="1">
    <location>
        <begin position="1"/>
        <end position="24"/>
    </location>
</feature>
<gene>
    <name evidence="2" type="ORF">SAMN04488001_1946</name>
</gene>
<evidence type="ECO:0000313" key="2">
    <source>
        <dbReference type="EMBL" id="SDW90916.1"/>
    </source>
</evidence>
<dbReference type="Pfam" id="PF06627">
    <property type="entry name" value="DUF1153"/>
    <property type="match status" value="1"/>
</dbReference>
<dbReference type="GO" id="GO:0043565">
    <property type="term" value="F:sequence-specific DNA binding"/>
    <property type="evidence" value="ECO:0007669"/>
    <property type="project" value="InterPro"/>
</dbReference>
<sequence>MYLKRETGPRTVTLPDGTTMSRADLPDKTTRRWVARRKALVVHGVESGLISAREACEMYGLSEEELTAWRSALAHHGASALRATSLQSYRNNNDLDETQG</sequence>
<dbReference type="EMBL" id="FNOI01000003">
    <property type="protein sequence ID" value="SDW90916.1"/>
    <property type="molecule type" value="Genomic_DNA"/>
</dbReference>
<dbReference type="AlphaFoldDB" id="A0A1H2XDT5"/>
<dbReference type="SUPFAM" id="SSF48295">
    <property type="entry name" value="TrpR-like"/>
    <property type="match status" value="1"/>
</dbReference>